<accession>A0A9P6KZU9</accession>
<organism evidence="2 3">
    <name type="scientific">Nosema granulosis</name>
    <dbReference type="NCBI Taxonomy" id="83296"/>
    <lineage>
        <taxon>Eukaryota</taxon>
        <taxon>Fungi</taxon>
        <taxon>Fungi incertae sedis</taxon>
        <taxon>Microsporidia</taxon>
        <taxon>Nosematidae</taxon>
        <taxon>Nosema</taxon>
    </lineage>
</organism>
<dbReference type="Proteomes" id="UP000740883">
    <property type="component" value="Unassembled WGS sequence"/>
</dbReference>
<proteinExistence type="predicted"/>
<feature type="transmembrane region" description="Helical" evidence="1">
    <location>
        <begin position="69"/>
        <end position="87"/>
    </location>
</feature>
<feature type="transmembrane region" description="Helical" evidence="1">
    <location>
        <begin position="156"/>
        <end position="179"/>
    </location>
</feature>
<keyword evidence="1" id="KW-1133">Transmembrane helix</keyword>
<protein>
    <submittedName>
        <fullName evidence="2">Uncharacterized protein</fullName>
    </submittedName>
</protein>
<evidence type="ECO:0000313" key="3">
    <source>
        <dbReference type="Proteomes" id="UP000740883"/>
    </source>
</evidence>
<evidence type="ECO:0000256" key="1">
    <source>
        <dbReference type="SAM" id="Phobius"/>
    </source>
</evidence>
<evidence type="ECO:0000313" key="2">
    <source>
        <dbReference type="EMBL" id="KAF9763960.1"/>
    </source>
</evidence>
<reference evidence="2 3" key="1">
    <citation type="journal article" date="2020" name="Genome Biol. Evol.">
        <title>Comparative genomics of strictly vertically transmitted, feminizing microsporidia endosymbionts of amphipod crustaceans.</title>
        <authorList>
            <person name="Cormier A."/>
            <person name="Chebbi M.A."/>
            <person name="Giraud I."/>
            <person name="Wattier R."/>
            <person name="Teixeira M."/>
            <person name="Gilbert C."/>
            <person name="Rigaud T."/>
            <person name="Cordaux R."/>
        </authorList>
    </citation>
    <scope>NUCLEOTIDE SEQUENCE [LARGE SCALE GENOMIC DNA]</scope>
    <source>
        <strain evidence="2 3">Ou3-Ou53</strain>
    </source>
</reference>
<comment type="caution">
    <text evidence="2">The sequence shown here is derived from an EMBL/GenBank/DDBJ whole genome shotgun (WGS) entry which is preliminary data.</text>
</comment>
<dbReference type="EMBL" id="SBJO01000046">
    <property type="protein sequence ID" value="KAF9763960.1"/>
    <property type="molecule type" value="Genomic_DNA"/>
</dbReference>
<dbReference type="AlphaFoldDB" id="A0A9P6KZU9"/>
<name>A0A9P6KZU9_9MICR</name>
<keyword evidence="1" id="KW-0812">Transmembrane</keyword>
<sequence>MKKRLKEIFQTYNIKECTSLEDKIDLFMFSLCIQHFENFKTLEITESLNSSSKDTMATLFRFLINKKWIVNYLYDKILVATLFRFLINKKWIVNYLYDKILVNEVLRENIFKSLTDAMIVLDKNPFVEGVKEKNEDVYTCIVFLSKFAAIKDSDTIYIAMYHILNGLVFDLNSLAIGIMSNTKEKNKKLHAMKHLKRRNFLRLKTFGNYG</sequence>
<gene>
    <name evidence="2" type="ORF">NGRA_0938</name>
</gene>
<keyword evidence="1" id="KW-0472">Membrane</keyword>
<keyword evidence="3" id="KW-1185">Reference proteome</keyword>